<dbReference type="Proteomes" id="UP000034256">
    <property type="component" value="Unassembled WGS sequence"/>
</dbReference>
<organism evidence="2 3">
    <name type="scientific">Candidatus Wolfebacteria bacterium GW2011_GWA2_42_10</name>
    <dbReference type="NCBI Taxonomy" id="1619004"/>
    <lineage>
        <taxon>Bacteria</taxon>
        <taxon>Candidatus Wolfeibacteriota</taxon>
    </lineage>
</organism>
<evidence type="ECO:0000313" key="2">
    <source>
        <dbReference type="EMBL" id="KKS25349.1"/>
    </source>
</evidence>
<dbReference type="AlphaFoldDB" id="A0A0G0XKC1"/>
<feature type="chain" id="PRO_5002535319" evidence="1">
    <location>
        <begin position="30"/>
        <end position="233"/>
    </location>
</feature>
<protein>
    <submittedName>
        <fullName evidence="2">Uncharacterized protein</fullName>
    </submittedName>
</protein>
<keyword evidence="1" id="KW-0732">Signal</keyword>
<proteinExistence type="predicted"/>
<name>A0A0G0XKC1_9BACT</name>
<sequence>MRLHIPKLKTLVFLFSAFCFLLSAFGANAQTAPQFLVSWKAQSYVPSWYQGKIFPTNGSRIDVNFELIDNGKIADISKKVIRWYVNDELMKNEKNGLGIKSFSFNAADYPGKETEIRIAMPDYWDVPLDKIFIIPIVSPEVVIDAPYPSRRIPADRSSFLAYPFFFNIGNSNSLSFEWFVNDQSAKAGENPSALNLNIDSTAPKGFAIDIKVVVKNLLNEMEFAGKNIKMEIK</sequence>
<accession>A0A0G0XKC1</accession>
<gene>
    <name evidence="2" type="ORF">UU85_C0004G0108</name>
</gene>
<dbReference type="EMBL" id="LCCF01000004">
    <property type="protein sequence ID" value="KKS25349.1"/>
    <property type="molecule type" value="Genomic_DNA"/>
</dbReference>
<evidence type="ECO:0000256" key="1">
    <source>
        <dbReference type="SAM" id="SignalP"/>
    </source>
</evidence>
<feature type="signal peptide" evidence="1">
    <location>
        <begin position="1"/>
        <end position="29"/>
    </location>
</feature>
<evidence type="ECO:0000313" key="3">
    <source>
        <dbReference type="Proteomes" id="UP000034256"/>
    </source>
</evidence>
<comment type="caution">
    <text evidence="2">The sequence shown here is derived from an EMBL/GenBank/DDBJ whole genome shotgun (WGS) entry which is preliminary data.</text>
</comment>
<dbReference type="PATRIC" id="fig|1619004.3.peg.348"/>
<reference evidence="2 3" key="1">
    <citation type="journal article" date="2015" name="Nature">
        <title>rRNA introns, odd ribosomes, and small enigmatic genomes across a large radiation of phyla.</title>
        <authorList>
            <person name="Brown C.T."/>
            <person name="Hug L.A."/>
            <person name="Thomas B.C."/>
            <person name="Sharon I."/>
            <person name="Castelle C.J."/>
            <person name="Singh A."/>
            <person name="Wilkins M.J."/>
            <person name="Williams K.H."/>
            <person name="Banfield J.F."/>
        </authorList>
    </citation>
    <scope>NUCLEOTIDE SEQUENCE [LARGE SCALE GENOMIC DNA]</scope>
</reference>